<dbReference type="STRING" id="1071380.I2H864"/>
<evidence type="ECO:0000256" key="5">
    <source>
        <dbReference type="ARBA" id="ARBA00022912"/>
    </source>
</evidence>
<keyword evidence="3" id="KW-0132">Cell division</keyword>
<organism evidence="8 9">
    <name type="scientific">Henningerozyma blattae (strain ATCC 34711 / CBS 6284 / DSM 70876 / NBRC 10599 / NRRL Y-10934 / UCD 77-7)</name>
    <name type="common">Yeast</name>
    <name type="synonym">Tetrapisispora blattae</name>
    <dbReference type="NCBI Taxonomy" id="1071380"/>
    <lineage>
        <taxon>Eukaryota</taxon>
        <taxon>Fungi</taxon>
        <taxon>Dikarya</taxon>
        <taxon>Ascomycota</taxon>
        <taxon>Saccharomycotina</taxon>
        <taxon>Saccharomycetes</taxon>
        <taxon>Saccharomycetales</taxon>
        <taxon>Saccharomycetaceae</taxon>
        <taxon>Henningerozyma</taxon>
    </lineage>
</organism>
<dbReference type="InterPro" id="IPR001763">
    <property type="entry name" value="Rhodanese-like_dom"/>
</dbReference>
<gene>
    <name evidence="8" type="primary">TBLA0H02820</name>
    <name evidence="8" type="ORF">TBLA_0H02820</name>
</gene>
<dbReference type="SMART" id="SM00450">
    <property type="entry name" value="RHOD"/>
    <property type="match status" value="1"/>
</dbReference>
<protein>
    <recommendedName>
        <fullName evidence="2">protein-tyrosine-phosphatase</fullName>
        <ecNumber evidence="2">3.1.3.48</ecNumber>
    </recommendedName>
</protein>
<dbReference type="PRINTS" id="PR00716">
    <property type="entry name" value="MPIPHPHTASE"/>
</dbReference>
<evidence type="ECO:0000313" key="9">
    <source>
        <dbReference type="Proteomes" id="UP000002866"/>
    </source>
</evidence>
<dbReference type="GO" id="GO:0051301">
    <property type="term" value="P:cell division"/>
    <property type="evidence" value="ECO:0007669"/>
    <property type="project" value="UniProtKB-KW"/>
</dbReference>
<dbReference type="eggNOG" id="KOG3772">
    <property type="taxonomic scope" value="Eukaryota"/>
</dbReference>
<dbReference type="InterPro" id="IPR000751">
    <property type="entry name" value="MPI_Phosphatase"/>
</dbReference>
<dbReference type="PANTHER" id="PTHR10828:SF17">
    <property type="entry name" value="PROTEIN-TYROSINE-PHOSPHATASE"/>
    <property type="match status" value="1"/>
</dbReference>
<dbReference type="GO" id="GO:0000086">
    <property type="term" value="P:G2/M transition of mitotic cell cycle"/>
    <property type="evidence" value="ECO:0007669"/>
    <property type="project" value="TreeGrafter"/>
</dbReference>
<dbReference type="Proteomes" id="UP000002866">
    <property type="component" value="Chromosome 8"/>
</dbReference>
<dbReference type="EC" id="3.1.3.48" evidence="2"/>
<dbReference type="PROSITE" id="PS50206">
    <property type="entry name" value="RHODANESE_3"/>
    <property type="match status" value="1"/>
</dbReference>
<dbReference type="OMA" id="VEMHAEE"/>
<dbReference type="GeneID" id="14497723"/>
<feature type="domain" description="Rhodanese" evidence="7">
    <location>
        <begin position="69"/>
        <end position="176"/>
    </location>
</feature>
<evidence type="ECO:0000313" key="8">
    <source>
        <dbReference type="EMBL" id="CCH62566.1"/>
    </source>
</evidence>
<reference evidence="8 9" key="1">
    <citation type="journal article" date="2011" name="Proc. Natl. Acad. Sci. U.S.A.">
        <title>Evolutionary erosion of yeast sex chromosomes by mating-type switching accidents.</title>
        <authorList>
            <person name="Gordon J.L."/>
            <person name="Armisen D."/>
            <person name="Proux-Wera E."/>
            <person name="Oheigeartaigh S.S."/>
            <person name="Byrne K.P."/>
            <person name="Wolfe K.H."/>
        </authorList>
    </citation>
    <scope>NUCLEOTIDE SEQUENCE [LARGE SCALE GENOMIC DNA]</scope>
    <source>
        <strain evidence="9">ATCC 34711 / CBS 6284 / DSM 70876 / NBRC 10599 / NRRL Y-10934 / UCD 77-7</strain>
    </source>
</reference>
<evidence type="ECO:0000256" key="1">
    <source>
        <dbReference type="ARBA" id="ARBA00011065"/>
    </source>
</evidence>
<dbReference type="GO" id="GO:0005737">
    <property type="term" value="C:cytoplasm"/>
    <property type="evidence" value="ECO:0007669"/>
    <property type="project" value="TreeGrafter"/>
</dbReference>
<dbReference type="InParanoid" id="I2H864"/>
<evidence type="ECO:0000256" key="3">
    <source>
        <dbReference type="ARBA" id="ARBA00022618"/>
    </source>
</evidence>
<dbReference type="EMBL" id="HE806323">
    <property type="protein sequence ID" value="CCH62566.1"/>
    <property type="molecule type" value="Genomic_DNA"/>
</dbReference>
<dbReference type="GO" id="GO:0110032">
    <property type="term" value="P:positive regulation of G2/MI transition of meiotic cell cycle"/>
    <property type="evidence" value="ECO:0007669"/>
    <property type="project" value="TreeGrafter"/>
</dbReference>
<dbReference type="AlphaFoldDB" id="I2H864"/>
<dbReference type="Gene3D" id="3.40.250.10">
    <property type="entry name" value="Rhodanese-like domain"/>
    <property type="match status" value="1"/>
</dbReference>
<name>I2H864_HENB6</name>
<dbReference type="KEGG" id="tbl:TBLA_0H02820"/>
<keyword evidence="5" id="KW-0904">Protein phosphatase</keyword>
<dbReference type="GO" id="GO:0005634">
    <property type="term" value="C:nucleus"/>
    <property type="evidence" value="ECO:0007669"/>
    <property type="project" value="TreeGrafter"/>
</dbReference>
<dbReference type="PANTHER" id="PTHR10828">
    <property type="entry name" value="M-PHASE INDUCER PHOSPHATASE DUAL SPECIFICITY PHOSPHATASE CDC25"/>
    <property type="match status" value="1"/>
</dbReference>
<dbReference type="SUPFAM" id="SSF52821">
    <property type="entry name" value="Rhodanese/Cell cycle control phosphatase"/>
    <property type="match status" value="1"/>
</dbReference>
<dbReference type="RefSeq" id="XP_004182085.1">
    <property type="nucleotide sequence ID" value="XM_004182037.1"/>
</dbReference>
<proteinExistence type="inferred from homology"/>
<dbReference type="InterPro" id="IPR036873">
    <property type="entry name" value="Rhodanese-like_dom_sf"/>
</dbReference>
<dbReference type="OrthoDB" id="26523at2759"/>
<evidence type="ECO:0000256" key="2">
    <source>
        <dbReference type="ARBA" id="ARBA00013064"/>
    </source>
</evidence>
<dbReference type="GO" id="GO:0004725">
    <property type="term" value="F:protein tyrosine phosphatase activity"/>
    <property type="evidence" value="ECO:0007669"/>
    <property type="project" value="UniProtKB-EC"/>
</dbReference>
<accession>I2H864</accession>
<dbReference type="HOGENOM" id="CLU_1001765_0_0_1"/>
<keyword evidence="4" id="KW-0378">Hydrolase</keyword>
<evidence type="ECO:0000256" key="4">
    <source>
        <dbReference type="ARBA" id="ARBA00022801"/>
    </source>
</evidence>
<dbReference type="Pfam" id="PF00581">
    <property type="entry name" value="Rhodanese"/>
    <property type="match status" value="1"/>
</dbReference>
<sequence length="278" mass="33061">MQDDMINKDSQLTSKTETNLQSSKLFDSQLKNLQIKFENNLNNDYDTFNRISSNTLFNLINDTKLWKNHYSDLKIIDCRFNYEFIGGHIENSININSIEHLKNFYFDSTRKCSKKPELLIFHCEFSQFRSLYLLKQLRRLDRFNCLDNYPLLNFPDLLILNEGYKDWFSYYPLKCSPQNYIPMVSNQNYELYLQDFSNCKLDLCTSKLDPPTHTNKQNTMEKRSLRKTNTAISFKSDFNEIRPTFRKSCSSKLFADELITKESHDPSLLLKRVLQDNF</sequence>
<comment type="similarity">
    <text evidence="1">Belongs to the MPI phosphatase family.</text>
</comment>
<keyword evidence="6" id="KW-0131">Cell cycle</keyword>
<evidence type="ECO:0000256" key="6">
    <source>
        <dbReference type="ARBA" id="ARBA00023306"/>
    </source>
</evidence>
<dbReference type="GO" id="GO:0010971">
    <property type="term" value="P:positive regulation of G2/M transition of mitotic cell cycle"/>
    <property type="evidence" value="ECO:0007669"/>
    <property type="project" value="TreeGrafter"/>
</dbReference>
<keyword evidence="9" id="KW-1185">Reference proteome</keyword>
<evidence type="ECO:0000259" key="7">
    <source>
        <dbReference type="PROSITE" id="PS50206"/>
    </source>
</evidence>